<dbReference type="InterPro" id="IPR035938">
    <property type="entry name" value="Hemerythrin-like_sf"/>
</dbReference>
<dbReference type="RefSeq" id="WP_369339429.1">
    <property type="nucleotide sequence ID" value="NZ_JBFYGN010000019.1"/>
</dbReference>
<comment type="caution">
    <text evidence="4">The sequence shown here is derived from an EMBL/GenBank/DDBJ whole genome shotgun (WGS) entry which is preliminary data.</text>
</comment>
<evidence type="ECO:0000256" key="2">
    <source>
        <dbReference type="ARBA" id="ARBA00022723"/>
    </source>
</evidence>
<evidence type="ECO:0000256" key="1">
    <source>
        <dbReference type="ARBA" id="ARBA00010587"/>
    </source>
</evidence>
<name>A0ABV3ZZI1_9BURK</name>
<dbReference type="Proteomes" id="UP001561046">
    <property type="component" value="Unassembled WGS sequence"/>
</dbReference>
<accession>A0ABV3ZZI1</accession>
<protein>
    <recommendedName>
        <fullName evidence="6">Hemerythrin-like domain-containing protein</fullName>
    </recommendedName>
</protein>
<comment type="similarity">
    <text evidence="1">Belongs to the hemerythrin family.</text>
</comment>
<keyword evidence="2" id="KW-0479">Metal-binding</keyword>
<dbReference type="SUPFAM" id="SSF47188">
    <property type="entry name" value="Hemerythrin-like"/>
    <property type="match status" value="1"/>
</dbReference>
<gene>
    <name evidence="4" type="ORF">AB6724_15490</name>
</gene>
<evidence type="ECO:0000313" key="5">
    <source>
        <dbReference type="Proteomes" id="UP001561046"/>
    </source>
</evidence>
<keyword evidence="5" id="KW-1185">Reference proteome</keyword>
<proteinExistence type="inferred from homology"/>
<evidence type="ECO:0000256" key="3">
    <source>
        <dbReference type="ARBA" id="ARBA00023004"/>
    </source>
</evidence>
<sequence length="119" mass="13983">MTPIPHWTFSMSVQDPLLDSQHIELLEMCRSIQSDLEWGDTQNWAFRQRLDEFAFLLREHDDVEASALRQLGQNLSHGLQLQRAMALRAVETLVHHPQAEVFDPVMTQRVLCGWIRYHF</sequence>
<keyword evidence="3" id="KW-0408">Iron</keyword>
<dbReference type="EMBL" id="JBFYGN010000019">
    <property type="protein sequence ID" value="MEX8194243.1"/>
    <property type="molecule type" value="Genomic_DNA"/>
</dbReference>
<reference evidence="4 5" key="1">
    <citation type="journal article" date="2013" name="Int. J. Syst. Evol. Microbiol.">
        <title>Comamonas guangdongensis sp. nov., isolated from subterranean forest sediment, and emended description of the genus Comamonas.</title>
        <authorList>
            <person name="Zhang J."/>
            <person name="Wang Y."/>
            <person name="Zhou S."/>
            <person name="Wu C."/>
            <person name="He J."/>
            <person name="Li F."/>
        </authorList>
    </citation>
    <scope>NUCLEOTIDE SEQUENCE [LARGE SCALE GENOMIC DNA]</scope>
    <source>
        <strain evidence="4 5">CCTCC AB2011133</strain>
    </source>
</reference>
<evidence type="ECO:0000313" key="4">
    <source>
        <dbReference type="EMBL" id="MEX8194243.1"/>
    </source>
</evidence>
<dbReference type="Gene3D" id="1.20.120.50">
    <property type="entry name" value="Hemerythrin-like"/>
    <property type="match status" value="1"/>
</dbReference>
<organism evidence="4 5">
    <name type="scientific">Comamonas guangdongensis</name>
    <dbReference type="NCBI Taxonomy" id="510515"/>
    <lineage>
        <taxon>Bacteria</taxon>
        <taxon>Pseudomonadati</taxon>
        <taxon>Pseudomonadota</taxon>
        <taxon>Betaproteobacteria</taxon>
        <taxon>Burkholderiales</taxon>
        <taxon>Comamonadaceae</taxon>
        <taxon>Comamonas</taxon>
    </lineage>
</organism>
<evidence type="ECO:0008006" key="6">
    <source>
        <dbReference type="Google" id="ProtNLM"/>
    </source>
</evidence>